<comment type="catalytic activity">
    <reaction evidence="1">
        <text>ATP-dependent breakage, passage and rejoining of double-stranded DNA.</text>
        <dbReference type="EC" id="5.6.2.2"/>
    </reaction>
</comment>
<dbReference type="GO" id="GO:0046872">
    <property type="term" value="F:metal ion binding"/>
    <property type="evidence" value="ECO:0007669"/>
    <property type="project" value="UniProtKB-KW"/>
</dbReference>
<dbReference type="GO" id="GO:0003677">
    <property type="term" value="F:DNA binding"/>
    <property type="evidence" value="ECO:0007669"/>
    <property type="project" value="UniProtKB-KW"/>
</dbReference>
<keyword evidence="6" id="KW-0067">ATP-binding</keyword>
<feature type="domain" description="Toprim" evidence="11">
    <location>
        <begin position="418"/>
        <end position="532"/>
    </location>
</feature>
<evidence type="ECO:0000256" key="4">
    <source>
        <dbReference type="ARBA" id="ARBA00022723"/>
    </source>
</evidence>
<dbReference type="FunFam" id="3.40.50.670:FF:000002">
    <property type="entry name" value="DNA gyrase subunit B"/>
    <property type="match status" value="1"/>
</dbReference>
<name>A0A449B564_9BACT</name>
<dbReference type="Pfam" id="PF00204">
    <property type="entry name" value="DNA_gyraseB"/>
    <property type="match status" value="1"/>
</dbReference>
<reference evidence="12 13" key="1">
    <citation type="submission" date="2019-01" db="EMBL/GenBank/DDBJ databases">
        <authorList>
            <consortium name="Pathogen Informatics"/>
        </authorList>
    </citation>
    <scope>NUCLEOTIDE SEQUENCE [LARGE SCALE GENOMIC DNA]</scope>
    <source>
        <strain evidence="12 13">NCTC10168</strain>
    </source>
</reference>
<keyword evidence="4" id="KW-0479">Metal-binding</keyword>
<dbReference type="PANTHER" id="PTHR45866:SF12">
    <property type="entry name" value="DNA TOPOISOMERASE 4 SUBUNIT B"/>
    <property type="match status" value="1"/>
</dbReference>
<gene>
    <name evidence="12" type="primary">gyrB_2</name>
    <name evidence="12" type="ORF">NCTC10168_00596</name>
</gene>
<evidence type="ECO:0000256" key="10">
    <source>
        <dbReference type="SAM" id="Coils"/>
    </source>
</evidence>
<evidence type="ECO:0000256" key="9">
    <source>
        <dbReference type="ARBA" id="ARBA00023235"/>
    </source>
</evidence>
<keyword evidence="7" id="KW-0460">Magnesium</keyword>
<dbReference type="SUPFAM" id="SSF54211">
    <property type="entry name" value="Ribosomal protein S5 domain 2-like"/>
    <property type="match status" value="1"/>
</dbReference>
<dbReference type="PROSITE" id="PS00177">
    <property type="entry name" value="TOPOISOMERASE_II"/>
    <property type="match status" value="1"/>
</dbReference>
<dbReference type="Pfam" id="PF01751">
    <property type="entry name" value="Toprim"/>
    <property type="match status" value="1"/>
</dbReference>
<dbReference type="InterPro" id="IPR002288">
    <property type="entry name" value="DNA_gyrase_B_C"/>
</dbReference>
<evidence type="ECO:0000256" key="1">
    <source>
        <dbReference type="ARBA" id="ARBA00000185"/>
    </source>
</evidence>
<dbReference type="FunFam" id="3.30.565.10:FF:000002">
    <property type="entry name" value="DNA gyrase subunit B"/>
    <property type="match status" value="1"/>
</dbReference>
<dbReference type="InterPro" id="IPR013760">
    <property type="entry name" value="Topo_IIA-like_dom_sf"/>
</dbReference>
<dbReference type="InterPro" id="IPR003594">
    <property type="entry name" value="HATPase_dom"/>
</dbReference>
<dbReference type="GO" id="GO:0005694">
    <property type="term" value="C:chromosome"/>
    <property type="evidence" value="ECO:0007669"/>
    <property type="project" value="InterPro"/>
</dbReference>
<dbReference type="Gene3D" id="3.30.230.10">
    <property type="match status" value="1"/>
</dbReference>
<dbReference type="NCBIfam" id="NF004189">
    <property type="entry name" value="PRK05644.1"/>
    <property type="match status" value="1"/>
</dbReference>
<comment type="cofactor">
    <cofactor evidence="2">
        <name>Mg(2+)</name>
        <dbReference type="ChEBI" id="CHEBI:18420"/>
    </cofactor>
</comment>
<evidence type="ECO:0000256" key="2">
    <source>
        <dbReference type="ARBA" id="ARBA00001946"/>
    </source>
</evidence>
<dbReference type="GO" id="GO:0005524">
    <property type="term" value="F:ATP binding"/>
    <property type="evidence" value="ECO:0007669"/>
    <property type="project" value="UniProtKB-KW"/>
</dbReference>
<dbReference type="RefSeq" id="WP_129646966.1">
    <property type="nucleotide sequence ID" value="NZ_LR215037.1"/>
</dbReference>
<dbReference type="InterPro" id="IPR020568">
    <property type="entry name" value="Ribosomal_Su5_D2-typ_SF"/>
</dbReference>
<protein>
    <recommendedName>
        <fullName evidence="3">DNA topoisomerase (ATP-hydrolyzing)</fullName>
        <ecNumber evidence="3">5.6.2.2</ecNumber>
    </recommendedName>
</protein>
<dbReference type="EC" id="5.6.2.2" evidence="3"/>
<dbReference type="GO" id="GO:0034335">
    <property type="term" value="F:DNA negative supercoiling activity"/>
    <property type="evidence" value="ECO:0007669"/>
    <property type="project" value="UniProtKB-ARBA"/>
</dbReference>
<dbReference type="CDD" id="cd00822">
    <property type="entry name" value="TopoII_Trans_DNA_gyrase"/>
    <property type="match status" value="1"/>
</dbReference>
<dbReference type="AlphaFoldDB" id="A0A449B564"/>
<dbReference type="NCBIfam" id="TIGR01058">
    <property type="entry name" value="parE_Gpos"/>
    <property type="match status" value="1"/>
</dbReference>
<dbReference type="PANTHER" id="PTHR45866">
    <property type="entry name" value="DNA GYRASE/TOPOISOMERASE SUBUNIT B"/>
    <property type="match status" value="1"/>
</dbReference>
<proteinExistence type="predicted"/>
<dbReference type="InterPro" id="IPR036890">
    <property type="entry name" value="HATPase_C_sf"/>
</dbReference>
<dbReference type="Gene3D" id="3.30.565.10">
    <property type="entry name" value="Histidine kinase-like ATPase, C-terminal domain"/>
    <property type="match status" value="1"/>
</dbReference>
<dbReference type="CDD" id="cd16928">
    <property type="entry name" value="HATPase_GyrB-like"/>
    <property type="match status" value="1"/>
</dbReference>
<organism evidence="12 13">
    <name type="scientific">Mycoplasmopsis maculosa</name>
    <dbReference type="NCBI Taxonomy" id="114885"/>
    <lineage>
        <taxon>Bacteria</taxon>
        <taxon>Bacillati</taxon>
        <taxon>Mycoplasmatota</taxon>
        <taxon>Mycoplasmoidales</taxon>
        <taxon>Metamycoplasmataceae</taxon>
        <taxon>Mycoplasmopsis</taxon>
    </lineage>
</organism>
<dbReference type="SMART" id="SM00387">
    <property type="entry name" value="HATPase_c"/>
    <property type="match status" value="1"/>
</dbReference>
<evidence type="ECO:0000256" key="3">
    <source>
        <dbReference type="ARBA" id="ARBA00012895"/>
    </source>
</evidence>
<evidence type="ECO:0000259" key="11">
    <source>
        <dbReference type="PROSITE" id="PS50880"/>
    </source>
</evidence>
<evidence type="ECO:0000313" key="13">
    <source>
        <dbReference type="Proteomes" id="UP000290243"/>
    </source>
</evidence>
<dbReference type="Pfam" id="PF02518">
    <property type="entry name" value="HATPase_c"/>
    <property type="match status" value="1"/>
</dbReference>
<keyword evidence="13" id="KW-1185">Reference proteome</keyword>
<evidence type="ECO:0000256" key="8">
    <source>
        <dbReference type="ARBA" id="ARBA00023125"/>
    </source>
</evidence>
<dbReference type="InterPro" id="IPR001241">
    <property type="entry name" value="Topo_IIA"/>
</dbReference>
<dbReference type="InterPro" id="IPR014721">
    <property type="entry name" value="Ribsml_uS5_D2-typ_fold_subgr"/>
</dbReference>
<sequence>MSNKYDASSIQQLKGLEAVRKRPGMYIGSTDVNGLHHLVWEIVDNSIDEALAGFANEIVVSLNKDGSVSVTDNGRGIPVGKTPSGKSAVELVFTELHAGGKFSEGAYKTAGGLHGVGSSVVNALSTRLEATVYRDKKIYETIFENGDKIIQKTKEIGTTNKRGTKVKFWPNYEIFKKSKFSFETISERLRESSFLISGLTIKLIDENSNKEETYIHENGLKAFVEFINDSKNSIGDIFSYKDSKKDIEVEFGFQYTDSYSETFLSFVNNVKTKDGGTHETGLKSALTKTFNEFAADEKILKGKNTFEGDDIREGLTFVLSLKIPEKYLEFVSQTKDKLGTPEAKNAVEEVVSKYFKTWIIENKQLAKKILEKIKKAADSREAARKAKAEIRQTKNVLKEKQILSGKLTPAQSKDPKEKELFLVEGDSAGGSAKLGRDRKYQAILPLRGKVINTEKSRLLDILKNEEIATIINTIGAGIGDDFDYKKAQYNKVIIMTDADTDGAHIQILLLTFFFRHMRKLVENGNIYIALPPLYKLQSTKGKKEIKYAWDESELRELLASSFKGAEVQRYKGLGEMNADQLWETTMNPITRTLIQVKIEDAALAERRVSTLMGDNPEPRKDWINKNVDFNLEDDFEI</sequence>
<accession>A0A449B564</accession>
<dbReference type="SMART" id="SM00433">
    <property type="entry name" value="TOP2c"/>
    <property type="match status" value="1"/>
</dbReference>
<dbReference type="InterPro" id="IPR006171">
    <property type="entry name" value="TOPRIM_dom"/>
</dbReference>
<dbReference type="PRINTS" id="PR00418">
    <property type="entry name" value="TPI2FAMILY"/>
</dbReference>
<dbReference type="Proteomes" id="UP000290243">
    <property type="component" value="Chromosome"/>
</dbReference>
<dbReference type="InterPro" id="IPR013506">
    <property type="entry name" value="Topo_IIA_bsu_dom2"/>
</dbReference>
<keyword evidence="5" id="KW-0547">Nucleotide-binding</keyword>
<dbReference type="InterPro" id="IPR018522">
    <property type="entry name" value="TopoIIA_CS"/>
</dbReference>
<dbReference type="PRINTS" id="PR01159">
    <property type="entry name" value="DNAGYRASEB"/>
</dbReference>
<evidence type="ECO:0000313" key="12">
    <source>
        <dbReference type="EMBL" id="VEU75668.1"/>
    </source>
</evidence>
<dbReference type="InterPro" id="IPR013759">
    <property type="entry name" value="Topo_IIA_B_C"/>
</dbReference>
<dbReference type="PROSITE" id="PS50880">
    <property type="entry name" value="TOPRIM"/>
    <property type="match status" value="1"/>
</dbReference>
<dbReference type="SUPFAM" id="SSF55874">
    <property type="entry name" value="ATPase domain of HSP90 chaperone/DNA topoisomerase II/histidine kinase"/>
    <property type="match status" value="1"/>
</dbReference>
<dbReference type="KEGG" id="mmau:NCTC10168_00596"/>
<dbReference type="Pfam" id="PF00986">
    <property type="entry name" value="DNA_gyraseB_C"/>
    <property type="match status" value="1"/>
</dbReference>
<dbReference type="GO" id="GO:0006265">
    <property type="term" value="P:DNA topological change"/>
    <property type="evidence" value="ECO:0007669"/>
    <property type="project" value="InterPro"/>
</dbReference>
<evidence type="ECO:0000256" key="5">
    <source>
        <dbReference type="ARBA" id="ARBA00022741"/>
    </source>
</evidence>
<feature type="coiled-coil region" evidence="10">
    <location>
        <begin position="376"/>
        <end position="403"/>
    </location>
</feature>
<keyword evidence="10" id="KW-0175">Coiled coil</keyword>
<dbReference type="EMBL" id="LR215037">
    <property type="protein sequence ID" value="VEU75668.1"/>
    <property type="molecule type" value="Genomic_DNA"/>
</dbReference>
<evidence type="ECO:0000256" key="7">
    <source>
        <dbReference type="ARBA" id="ARBA00022842"/>
    </source>
</evidence>
<evidence type="ECO:0000256" key="6">
    <source>
        <dbReference type="ARBA" id="ARBA00022840"/>
    </source>
</evidence>
<keyword evidence="9 12" id="KW-0413">Isomerase</keyword>
<dbReference type="OrthoDB" id="9802808at2"/>
<dbReference type="SUPFAM" id="SSF56719">
    <property type="entry name" value="Type II DNA topoisomerase"/>
    <property type="match status" value="1"/>
</dbReference>
<dbReference type="Gene3D" id="3.40.50.670">
    <property type="match status" value="1"/>
</dbReference>
<keyword evidence="8" id="KW-0238">DNA-binding</keyword>
<dbReference type="InterPro" id="IPR005740">
    <property type="entry name" value="ParE_type2"/>
</dbReference>
<dbReference type="InterPro" id="IPR000565">
    <property type="entry name" value="Topo_IIA_B"/>
</dbReference>